<dbReference type="RefSeq" id="WP_146913548.1">
    <property type="nucleotide sequence ID" value="NZ_CP042344.1"/>
</dbReference>
<protein>
    <submittedName>
        <fullName evidence="7">EamA family transporter</fullName>
    </submittedName>
</protein>
<keyword evidence="4 5" id="KW-0472">Membrane</keyword>
<dbReference type="PANTHER" id="PTHR32322">
    <property type="entry name" value="INNER MEMBRANE TRANSPORTER"/>
    <property type="match status" value="1"/>
</dbReference>
<dbReference type="InterPro" id="IPR000620">
    <property type="entry name" value="EamA_dom"/>
</dbReference>
<evidence type="ECO:0000256" key="5">
    <source>
        <dbReference type="SAM" id="Phobius"/>
    </source>
</evidence>
<feature type="transmembrane region" description="Helical" evidence="5">
    <location>
        <begin position="147"/>
        <end position="169"/>
    </location>
</feature>
<organism evidence="7 8">
    <name type="scientific">Comamonas flocculans</name>
    <dbReference type="NCBI Taxonomy" id="2597701"/>
    <lineage>
        <taxon>Bacteria</taxon>
        <taxon>Pseudomonadati</taxon>
        <taxon>Pseudomonadota</taxon>
        <taxon>Betaproteobacteria</taxon>
        <taxon>Burkholderiales</taxon>
        <taxon>Comamonadaceae</taxon>
        <taxon>Comamonas</taxon>
    </lineage>
</organism>
<dbReference type="InterPro" id="IPR050638">
    <property type="entry name" value="AA-Vitamin_Transporters"/>
</dbReference>
<dbReference type="SUPFAM" id="SSF103481">
    <property type="entry name" value="Multidrug resistance efflux transporter EmrE"/>
    <property type="match status" value="2"/>
</dbReference>
<feature type="transmembrane region" description="Helical" evidence="5">
    <location>
        <begin position="276"/>
        <end position="299"/>
    </location>
</feature>
<name>A0A5B8RWK8_9BURK</name>
<reference evidence="7 8" key="1">
    <citation type="submission" date="2019-07" db="EMBL/GenBank/DDBJ databases">
        <title>Complete genome sequence of Comamonas sp. NLF 7-7 isolated from livestock.</title>
        <authorList>
            <person name="Kim D.H."/>
            <person name="Kim J.G."/>
        </authorList>
    </citation>
    <scope>NUCLEOTIDE SEQUENCE [LARGE SCALE GENOMIC DNA]</scope>
    <source>
        <strain evidence="7 8">NLF 7-7</strain>
    </source>
</reference>
<feature type="transmembrane region" description="Helical" evidence="5">
    <location>
        <begin position="250"/>
        <end position="270"/>
    </location>
</feature>
<dbReference type="GO" id="GO:0016020">
    <property type="term" value="C:membrane"/>
    <property type="evidence" value="ECO:0007669"/>
    <property type="project" value="UniProtKB-SubCell"/>
</dbReference>
<comment type="subcellular location">
    <subcellularLocation>
        <location evidence="1">Membrane</location>
        <topology evidence="1">Multi-pass membrane protein</topology>
    </subcellularLocation>
</comment>
<dbReference type="EMBL" id="CP042344">
    <property type="protein sequence ID" value="QEA13966.1"/>
    <property type="molecule type" value="Genomic_DNA"/>
</dbReference>
<feature type="transmembrane region" description="Helical" evidence="5">
    <location>
        <begin position="12"/>
        <end position="33"/>
    </location>
</feature>
<dbReference type="Proteomes" id="UP000321199">
    <property type="component" value="Chromosome"/>
</dbReference>
<evidence type="ECO:0000256" key="3">
    <source>
        <dbReference type="ARBA" id="ARBA00022989"/>
    </source>
</evidence>
<feature type="transmembrane region" description="Helical" evidence="5">
    <location>
        <begin position="68"/>
        <end position="87"/>
    </location>
</feature>
<feature type="transmembrane region" description="Helical" evidence="5">
    <location>
        <begin position="214"/>
        <end position="238"/>
    </location>
</feature>
<dbReference type="AlphaFoldDB" id="A0A5B8RWK8"/>
<keyword evidence="2 5" id="KW-0812">Transmembrane</keyword>
<evidence type="ECO:0000313" key="7">
    <source>
        <dbReference type="EMBL" id="QEA13966.1"/>
    </source>
</evidence>
<keyword evidence="3 5" id="KW-1133">Transmembrane helix</keyword>
<evidence type="ECO:0000256" key="4">
    <source>
        <dbReference type="ARBA" id="ARBA00023136"/>
    </source>
</evidence>
<proteinExistence type="predicted"/>
<evidence type="ECO:0000259" key="6">
    <source>
        <dbReference type="Pfam" id="PF00892"/>
    </source>
</evidence>
<gene>
    <name evidence="7" type="ORF">FOZ74_13560</name>
</gene>
<evidence type="ECO:0000256" key="1">
    <source>
        <dbReference type="ARBA" id="ARBA00004141"/>
    </source>
</evidence>
<sequence>MSDARHFTRGDWARALAVVLIWGLNFVVMKLGLRELSPMLLGALRFSAASLPLLLFVRPPRGLRWRFVLGYGLAQGVGQFGLLFLGLRLGMTASMASVVMQMQVFFTLLAAPWLHERVRPAQWLGLAVAMAGLLAIAAAHGKGPGQMTLIGFILTTGASAMWAASNVIARRASQVCAYEPFPFIVWSGAVAVLPFFALAVWLDGAPSVLAQLRALTLASAGVVLYLALLATLLAYSLWTRLLQRHPAGEVAPFALMVPVVGLWAGVVLLGEAPSGMQWLGTVVVLAGLIVNQQPGLAWARRRQRRAAPPESR</sequence>
<feature type="domain" description="EamA" evidence="6">
    <location>
        <begin position="150"/>
        <end position="290"/>
    </location>
</feature>
<dbReference type="KEGG" id="cof:FOZ74_13560"/>
<dbReference type="PANTHER" id="PTHR32322:SF9">
    <property type="entry name" value="AMINO-ACID METABOLITE EFFLUX PUMP-RELATED"/>
    <property type="match status" value="1"/>
</dbReference>
<accession>A0A5B8RWK8</accession>
<feature type="domain" description="EamA" evidence="6">
    <location>
        <begin position="15"/>
        <end position="136"/>
    </location>
</feature>
<dbReference type="InterPro" id="IPR037185">
    <property type="entry name" value="EmrE-like"/>
</dbReference>
<dbReference type="Gene3D" id="1.10.3730.20">
    <property type="match status" value="1"/>
</dbReference>
<feature type="transmembrane region" description="Helical" evidence="5">
    <location>
        <begin position="93"/>
        <end position="111"/>
    </location>
</feature>
<feature type="transmembrane region" description="Helical" evidence="5">
    <location>
        <begin position="181"/>
        <end position="202"/>
    </location>
</feature>
<evidence type="ECO:0000256" key="2">
    <source>
        <dbReference type="ARBA" id="ARBA00022692"/>
    </source>
</evidence>
<feature type="transmembrane region" description="Helical" evidence="5">
    <location>
        <begin position="39"/>
        <end position="56"/>
    </location>
</feature>
<keyword evidence="8" id="KW-1185">Reference proteome</keyword>
<dbReference type="OrthoDB" id="7158585at2"/>
<evidence type="ECO:0000313" key="8">
    <source>
        <dbReference type="Proteomes" id="UP000321199"/>
    </source>
</evidence>
<feature type="transmembrane region" description="Helical" evidence="5">
    <location>
        <begin position="123"/>
        <end position="141"/>
    </location>
</feature>
<dbReference type="Pfam" id="PF00892">
    <property type="entry name" value="EamA"/>
    <property type="match status" value="2"/>
</dbReference>